<evidence type="ECO:0000313" key="2">
    <source>
        <dbReference type="EMBL" id="NEU66215.1"/>
    </source>
</evidence>
<protein>
    <recommendedName>
        <fullName evidence="4">DUF5658 domain-containing protein</fullName>
    </recommendedName>
</protein>
<keyword evidence="1" id="KW-1133">Transmembrane helix</keyword>
<comment type="caution">
    <text evidence="2">The sequence shown here is derived from an EMBL/GenBank/DDBJ whole genome shotgun (WGS) entry which is preliminary data.</text>
</comment>
<keyword evidence="3" id="KW-1185">Reference proteome</keyword>
<organism evidence="2 3">
    <name type="scientific">Spirosoma agri</name>
    <dbReference type="NCBI Taxonomy" id="1987381"/>
    <lineage>
        <taxon>Bacteria</taxon>
        <taxon>Pseudomonadati</taxon>
        <taxon>Bacteroidota</taxon>
        <taxon>Cytophagia</taxon>
        <taxon>Cytophagales</taxon>
        <taxon>Cytophagaceae</taxon>
        <taxon>Spirosoma</taxon>
    </lineage>
</organism>
<gene>
    <name evidence="2" type="ORF">GK091_04925</name>
</gene>
<dbReference type="EMBL" id="JAAGNZ010000001">
    <property type="protein sequence ID" value="NEU66215.1"/>
    <property type="molecule type" value="Genomic_DNA"/>
</dbReference>
<accession>A0A6M0IEK3</accession>
<keyword evidence="1" id="KW-0472">Membrane</keyword>
<keyword evidence="1" id="KW-0812">Transmembrane</keyword>
<feature type="transmembrane region" description="Helical" evidence="1">
    <location>
        <begin position="47"/>
        <end position="77"/>
    </location>
</feature>
<dbReference type="AlphaFoldDB" id="A0A6M0IEK3"/>
<evidence type="ECO:0000256" key="1">
    <source>
        <dbReference type="SAM" id="Phobius"/>
    </source>
</evidence>
<evidence type="ECO:0000313" key="3">
    <source>
        <dbReference type="Proteomes" id="UP000477386"/>
    </source>
</evidence>
<feature type="transmembrane region" description="Helical" evidence="1">
    <location>
        <begin position="107"/>
        <end position="124"/>
    </location>
</feature>
<evidence type="ECO:0008006" key="4">
    <source>
        <dbReference type="Google" id="ProtNLM"/>
    </source>
</evidence>
<proteinExistence type="predicted"/>
<reference evidence="2 3" key="1">
    <citation type="submission" date="2020-02" db="EMBL/GenBank/DDBJ databases">
        <title>Draft genome sequence of two Spirosoma agri KCTC 52727 and Spirosoma terrae KCTC 52035.</title>
        <authorList>
            <person name="Rojas J."/>
            <person name="Ambika Manirajan B."/>
            <person name="Ratering S."/>
            <person name="Suarez C."/>
            <person name="Schnell S."/>
        </authorList>
    </citation>
    <scope>NUCLEOTIDE SEQUENCE [LARGE SCALE GENOMIC DNA]</scope>
    <source>
        <strain evidence="2 3">KCTC 52727</strain>
    </source>
</reference>
<sequence>MKNKNRTLFSLIPAYWAALFDIIITVTHQHPDYWQGNLKKANEGNPIGAYMMANHVSGIFVISFIWLVIIGLAGYFLPERYARIFLLFVLIAHSYGASTWISLHYGFWWVIVFIAINSILYRVVEETPLNR</sequence>
<dbReference type="Proteomes" id="UP000477386">
    <property type="component" value="Unassembled WGS sequence"/>
</dbReference>
<dbReference type="RefSeq" id="WP_164035489.1">
    <property type="nucleotide sequence ID" value="NZ_JAAGNZ010000001.1"/>
</dbReference>
<feature type="transmembrane region" description="Helical" evidence="1">
    <location>
        <begin position="84"/>
        <end position="101"/>
    </location>
</feature>
<name>A0A6M0IEK3_9BACT</name>
<feature type="transmembrane region" description="Helical" evidence="1">
    <location>
        <begin position="7"/>
        <end position="27"/>
    </location>
</feature>